<dbReference type="AlphaFoldDB" id="A0A177SND7"/>
<feature type="domain" description="HTH gntR-type" evidence="4">
    <location>
        <begin position="3"/>
        <end position="71"/>
    </location>
</feature>
<evidence type="ECO:0000256" key="3">
    <source>
        <dbReference type="ARBA" id="ARBA00023163"/>
    </source>
</evidence>
<dbReference type="InterPro" id="IPR011663">
    <property type="entry name" value="UTRA"/>
</dbReference>
<keyword evidence="2" id="KW-0238">DNA-binding</keyword>
<dbReference type="Gene3D" id="1.10.10.10">
    <property type="entry name" value="Winged helix-like DNA-binding domain superfamily/Winged helix DNA-binding domain"/>
    <property type="match status" value="1"/>
</dbReference>
<evidence type="ECO:0000259" key="4">
    <source>
        <dbReference type="PROSITE" id="PS50949"/>
    </source>
</evidence>
<dbReference type="GO" id="GO:0045892">
    <property type="term" value="P:negative regulation of DNA-templated transcription"/>
    <property type="evidence" value="ECO:0007669"/>
    <property type="project" value="TreeGrafter"/>
</dbReference>
<accession>A0A177SND7</accession>
<dbReference type="GO" id="GO:0003700">
    <property type="term" value="F:DNA-binding transcription factor activity"/>
    <property type="evidence" value="ECO:0007669"/>
    <property type="project" value="InterPro"/>
</dbReference>
<keyword evidence="1" id="KW-0805">Transcription regulation</keyword>
<dbReference type="Proteomes" id="UP000077752">
    <property type="component" value="Unassembled WGS sequence"/>
</dbReference>
<evidence type="ECO:0000313" key="6">
    <source>
        <dbReference type="Proteomes" id="UP000077752"/>
    </source>
</evidence>
<dbReference type="Pfam" id="PF00392">
    <property type="entry name" value="GntR"/>
    <property type="match status" value="1"/>
</dbReference>
<evidence type="ECO:0000313" key="5">
    <source>
        <dbReference type="EMBL" id="OAI91892.1"/>
    </source>
</evidence>
<dbReference type="InterPro" id="IPR036390">
    <property type="entry name" value="WH_DNA-bd_sf"/>
</dbReference>
<dbReference type="Pfam" id="PF07702">
    <property type="entry name" value="UTRA"/>
    <property type="match status" value="1"/>
</dbReference>
<dbReference type="GO" id="GO:0003677">
    <property type="term" value="F:DNA binding"/>
    <property type="evidence" value="ECO:0007669"/>
    <property type="project" value="UniProtKB-KW"/>
</dbReference>
<sequence length="243" mass="27267">MNEARYALVAKDLKDKIATGVHPVGSLLPTELELCDLYEVSRHTVRAAITQLQNLGLVSRRKRVGTRVEASTPSGGYRHSLASVEDLVHLAETQERAIQDVRHFVADIAEAERLGLQPGGHYFCISSIRVDDERGRAPMCWTDVYAEEAYAEVIEMARQHPDALVAALIERHFGRRIEVVDQQVRAVLLSEELAGKLEAVAGEPGLKIIRHYRDEKARLVVVSETVHPDDRFTLVMQMKREKA</sequence>
<dbReference type="SUPFAM" id="SSF46785">
    <property type="entry name" value="Winged helix' DNA-binding domain"/>
    <property type="match status" value="1"/>
</dbReference>
<dbReference type="EMBL" id="LUCV01000021">
    <property type="protein sequence ID" value="OAI91892.1"/>
    <property type="molecule type" value="Genomic_DNA"/>
</dbReference>
<dbReference type="SMART" id="SM00866">
    <property type="entry name" value="UTRA"/>
    <property type="match status" value="1"/>
</dbReference>
<dbReference type="InterPro" id="IPR050679">
    <property type="entry name" value="Bact_HTH_transcr_reg"/>
</dbReference>
<gene>
    <name evidence="5" type="ORF">AYO28_19575</name>
</gene>
<name>A0A177SND7_PSEPU</name>
<dbReference type="RefSeq" id="WP_064303166.1">
    <property type="nucleotide sequence ID" value="NZ_LUCV01000021.1"/>
</dbReference>
<dbReference type="PROSITE" id="PS50949">
    <property type="entry name" value="HTH_GNTR"/>
    <property type="match status" value="1"/>
</dbReference>
<keyword evidence="3" id="KW-0804">Transcription</keyword>
<comment type="caution">
    <text evidence="5">The sequence shown here is derived from an EMBL/GenBank/DDBJ whole genome shotgun (WGS) entry which is preliminary data.</text>
</comment>
<dbReference type="InterPro" id="IPR036388">
    <property type="entry name" value="WH-like_DNA-bd_sf"/>
</dbReference>
<dbReference type="Gene3D" id="3.40.1410.10">
    <property type="entry name" value="Chorismate lyase-like"/>
    <property type="match status" value="1"/>
</dbReference>
<organism evidence="5 6">
    <name type="scientific">Pseudomonas putida</name>
    <name type="common">Arthrobacter siderocapsulatus</name>
    <dbReference type="NCBI Taxonomy" id="303"/>
    <lineage>
        <taxon>Bacteria</taxon>
        <taxon>Pseudomonadati</taxon>
        <taxon>Pseudomonadota</taxon>
        <taxon>Gammaproteobacteria</taxon>
        <taxon>Pseudomonadales</taxon>
        <taxon>Pseudomonadaceae</taxon>
        <taxon>Pseudomonas</taxon>
    </lineage>
</organism>
<dbReference type="InterPro" id="IPR000524">
    <property type="entry name" value="Tscrpt_reg_HTH_GntR"/>
</dbReference>
<dbReference type="SUPFAM" id="SSF64288">
    <property type="entry name" value="Chorismate lyase-like"/>
    <property type="match status" value="1"/>
</dbReference>
<dbReference type="PANTHER" id="PTHR44846">
    <property type="entry name" value="MANNOSYL-D-GLYCERATE TRANSPORT/METABOLISM SYSTEM REPRESSOR MNGR-RELATED"/>
    <property type="match status" value="1"/>
</dbReference>
<dbReference type="SMART" id="SM00345">
    <property type="entry name" value="HTH_GNTR"/>
    <property type="match status" value="1"/>
</dbReference>
<reference evidence="5 6" key="1">
    <citation type="submission" date="2016-03" db="EMBL/GenBank/DDBJ databases">
        <title>Draft Genome Assembly of Pseudomonas putida strain CBF10-2.</title>
        <authorList>
            <person name="Iyer R.S."/>
            <person name="Damania A."/>
        </authorList>
    </citation>
    <scope>NUCLEOTIDE SEQUENCE [LARGE SCALE GENOMIC DNA]</scope>
    <source>
        <strain evidence="5 6">CBF10-2</strain>
    </source>
</reference>
<dbReference type="PANTHER" id="PTHR44846:SF1">
    <property type="entry name" value="MANNOSYL-D-GLYCERATE TRANSPORT_METABOLISM SYSTEM REPRESSOR MNGR-RELATED"/>
    <property type="match status" value="1"/>
</dbReference>
<dbReference type="InterPro" id="IPR028978">
    <property type="entry name" value="Chorismate_lyase_/UTRA_dom_sf"/>
</dbReference>
<proteinExistence type="predicted"/>
<dbReference type="CDD" id="cd07377">
    <property type="entry name" value="WHTH_GntR"/>
    <property type="match status" value="1"/>
</dbReference>
<evidence type="ECO:0000256" key="1">
    <source>
        <dbReference type="ARBA" id="ARBA00023015"/>
    </source>
</evidence>
<protein>
    <submittedName>
        <fullName evidence="5">GntR family transcriptional regulator</fullName>
    </submittedName>
</protein>
<evidence type="ECO:0000256" key="2">
    <source>
        <dbReference type="ARBA" id="ARBA00023125"/>
    </source>
</evidence>
<dbReference type="PRINTS" id="PR00035">
    <property type="entry name" value="HTHGNTR"/>
</dbReference>